<evidence type="ECO:0000259" key="1">
    <source>
        <dbReference type="Pfam" id="PF05430"/>
    </source>
</evidence>
<dbReference type="InterPro" id="IPR008471">
    <property type="entry name" value="MnmC-like_methylTransf"/>
</dbReference>
<evidence type="ECO:0000313" key="2">
    <source>
        <dbReference type="EMBL" id="GGE37025.1"/>
    </source>
</evidence>
<keyword evidence="3" id="KW-1185">Reference proteome</keyword>
<comment type="caution">
    <text evidence="2">The sequence shown here is derived from an EMBL/GenBank/DDBJ whole genome shotgun (WGS) entry which is preliminary data.</text>
</comment>
<dbReference type="Pfam" id="PF05430">
    <property type="entry name" value="Methyltransf_30"/>
    <property type="match status" value="1"/>
</dbReference>
<accession>A0ABQ1SFL5</accession>
<dbReference type="SUPFAM" id="SSF53335">
    <property type="entry name" value="S-adenosyl-L-methionine-dependent methyltransferases"/>
    <property type="match status" value="1"/>
</dbReference>
<sequence>MRKIVTTADGTKSILITDTDVQYHSKHGAILEAKHVFIHSGLHYYLKSNHPKPISVFEMGFGTGLNCLLTYLASKQNNISIQYTGIEAFPVDFSELKQLNFHEKLGIPNEVFFKLHQFKWEEKHQLTEDFSFQKIHKRLQDFSAKEEFDIIYFDAFGSKTQPELWTKEITDQLFEMLQKNGVVVTYSVKGSFRRDLLASGFSVEKIPGPPGKREMLRATKEAC</sequence>
<dbReference type="RefSeq" id="WP_188458625.1">
    <property type="nucleotide sequence ID" value="NZ_BMGM01000006.1"/>
</dbReference>
<evidence type="ECO:0000313" key="3">
    <source>
        <dbReference type="Proteomes" id="UP000599179"/>
    </source>
</evidence>
<dbReference type="InterPro" id="IPR029063">
    <property type="entry name" value="SAM-dependent_MTases_sf"/>
</dbReference>
<protein>
    <recommendedName>
        <fullName evidence="1">MnmC-like methyltransferase domain-containing protein</fullName>
    </recommendedName>
</protein>
<dbReference type="EMBL" id="BMGM01000006">
    <property type="protein sequence ID" value="GGE37025.1"/>
    <property type="molecule type" value="Genomic_DNA"/>
</dbReference>
<name>A0ABQ1SFL5_9FLAO</name>
<dbReference type="NCBIfam" id="NF033855">
    <property type="entry name" value="tRNA_MNMC2"/>
    <property type="match status" value="1"/>
</dbReference>
<dbReference type="Proteomes" id="UP000599179">
    <property type="component" value="Unassembled WGS sequence"/>
</dbReference>
<dbReference type="PANTHER" id="PTHR39963:SF1">
    <property type="entry name" value="MNMC-LIKE METHYLTRANSFERASE DOMAIN-CONTAINING PROTEIN"/>
    <property type="match status" value="1"/>
</dbReference>
<dbReference type="PANTHER" id="PTHR39963">
    <property type="entry name" value="SLL0983 PROTEIN"/>
    <property type="match status" value="1"/>
</dbReference>
<dbReference type="Gene3D" id="3.40.50.150">
    <property type="entry name" value="Vaccinia Virus protein VP39"/>
    <property type="match status" value="1"/>
</dbReference>
<reference evidence="3" key="1">
    <citation type="journal article" date="2019" name="Int. J. Syst. Evol. Microbiol.">
        <title>The Global Catalogue of Microorganisms (GCM) 10K type strain sequencing project: providing services to taxonomists for standard genome sequencing and annotation.</title>
        <authorList>
            <consortium name="The Broad Institute Genomics Platform"/>
            <consortium name="The Broad Institute Genome Sequencing Center for Infectious Disease"/>
            <person name="Wu L."/>
            <person name="Ma J."/>
        </authorList>
    </citation>
    <scope>NUCLEOTIDE SEQUENCE [LARGE SCALE GENOMIC DNA]</scope>
    <source>
        <strain evidence="3">CGMCC 1.12931</strain>
    </source>
</reference>
<feature type="domain" description="MnmC-like methyltransferase" evidence="1">
    <location>
        <begin position="123"/>
        <end position="220"/>
    </location>
</feature>
<proteinExistence type="predicted"/>
<organism evidence="2 3">
    <name type="scientific">Psychroflexus planctonicus</name>
    <dbReference type="NCBI Taxonomy" id="1526575"/>
    <lineage>
        <taxon>Bacteria</taxon>
        <taxon>Pseudomonadati</taxon>
        <taxon>Bacteroidota</taxon>
        <taxon>Flavobacteriia</taxon>
        <taxon>Flavobacteriales</taxon>
        <taxon>Flavobacteriaceae</taxon>
        <taxon>Psychroflexus</taxon>
    </lineage>
</organism>
<dbReference type="InterPro" id="IPR047785">
    <property type="entry name" value="tRNA_MNMC2"/>
</dbReference>
<gene>
    <name evidence="2" type="ORF">GCM10010832_16520</name>
</gene>